<dbReference type="SUPFAM" id="SSF63707">
    <property type="entry name" value="Ganglioside M2 (gm2) activator"/>
    <property type="match status" value="1"/>
</dbReference>
<proteinExistence type="predicted"/>
<dbReference type="Pfam" id="PF06477">
    <property type="entry name" value="DUF1091"/>
    <property type="match status" value="1"/>
</dbReference>
<dbReference type="InterPro" id="IPR010512">
    <property type="entry name" value="DUF1091"/>
</dbReference>
<organism evidence="3 4">
    <name type="scientific">Zootermopsis nevadensis</name>
    <name type="common">Dampwood termite</name>
    <dbReference type="NCBI Taxonomy" id="136037"/>
    <lineage>
        <taxon>Eukaryota</taxon>
        <taxon>Metazoa</taxon>
        <taxon>Ecdysozoa</taxon>
        <taxon>Arthropoda</taxon>
        <taxon>Hexapoda</taxon>
        <taxon>Insecta</taxon>
        <taxon>Pterygota</taxon>
        <taxon>Neoptera</taxon>
        <taxon>Polyneoptera</taxon>
        <taxon>Dictyoptera</taxon>
        <taxon>Blattodea</taxon>
        <taxon>Blattoidea</taxon>
        <taxon>Termitoidae</taxon>
        <taxon>Termopsidae</taxon>
        <taxon>Zootermopsis</taxon>
    </lineage>
</organism>
<protein>
    <recommendedName>
        <fullName evidence="5">MD-2-related lipid-recognition domain-containing protein</fullName>
    </recommendedName>
</protein>
<keyword evidence="1 2" id="KW-0732">Signal</keyword>
<sequence>MKAIGTAICMLVLLGYYPAMATPFVLTLQSAKATCSNIDFINKLDVKIGTDGPLTTLNVKYDIVKEIPQDAMCKTDFFKKEGDEYKKLPLSLIPENCCKVFENDIYKKSMEKQNVPKQCPLKEGSYSLENYTLNTDKWSEDVERGEYKAQFTMAQPSGECLYGQETEWKIADKV</sequence>
<dbReference type="InterPro" id="IPR036846">
    <property type="entry name" value="GM2-AP_sf"/>
</dbReference>
<dbReference type="PANTHER" id="PTHR21112">
    <property type="entry name" value="CHEMOSENSORY PROTEIN A 29A-RELATED"/>
    <property type="match status" value="1"/>
</dbReference>
<dbReference type="PANTHER" id="PTHR21112:SF0">
    <property type="entry name" value="CHEMOSENSORY PROTEIN A 29A-RELATED"/>
    <property type="match status" value="1"/>
</dbReference>
<dbReference type="FunCoup" id="A0A067QWD3">
    <property type="interactions" value="16"/>
</dbReference>
<evidence type="ECO:0000313" key="4">
    <source>
        <dbReference type="Proteomes" id="UP000027135"/>
    </source>
</evidence>
<evidence type="ECO:0000256" key="2">
    <source>
        <dbReference type="SAM" id="SignalP"/>
    </source>
</evidence>
<evidence type="ECO:0008006" key="5">
    <source>
        <dbReference type="Google" id="ProtNLM"/>
    </source>
</evidence>
<evidence type="ECO:0000313" key="3">
    <source>
        <dbReference type="EMBL" id="KDR14444.1"/>
    </source>
</evidence>
<reference evidence="3 4" key="1">
    <citation type="journal article" date="2014" name="Nat. Commun.">
        <title>Molecular traces of alternative social organization in a termite genome.</title>
        <authorList>
            <person name="Terrapon N."/>
            <person name="Li C."/>
            <person name="Robertson H.M."/>
            <person name="Ji L."/>
            <person name="Meng X."/>
            <person name="Booth W."/>
            <person name="Chen Z."/>
            <person name="Childers C.P."/>
            <person name="Glastad K.M."/>
            <person name="Gokhale K."/>
            <person name="Gowin J."/>
            <person name="Gronenberg W."/>
            <person name="Hermansen R.A."/>
            <person name="Hu H."/>
            <person name="Hunt B.G."/>
            <person name="Huylmans A.K."/>
            <person name="Khalil S.M."/>
            <person name="Mitchell R.D."/>
            <person name="Munoz-Torres M.C."/>
            <person name="Mustard J.A."/>
            <person name="Pan H."/>
            <person name="Reese J.T."/>
            <person name="Scharf M.E."/>
            <person name="Sun F."/>
            <person name="Vogel H."/>
            <person name="Xiao J."/>
            <person name="Yang W."/>
            <person name="Yang Z."/>
            <person name="Yang Z."/>
            <person name="Zhou J."/>
            <person name="Zhu J."/>
            <person name="Brent C.S."/>
            <person name="Elsik C.G."/>
            <person name="Goodisman M.A."/>
            <person name="Liberles D.A."/>
            <person name="Roe R.M."/>
            <person name="Vargo E.L."/>
            <person name="Vilcinskas A."/>
            <person name="Wang J."/>
            <person name="Bornberg-Bauer E."/>
            <person name="Korb J."/>
            <person name="Zhang G."/>
            <person name="Liebig J."/>
        </authorList>
    </citation>
    <scope>NUCLEOTIDE SEQUENCE [LARGE SCALE GENOMIC DNA]</scope>
    <source>
        <tissue evidence="3">Whole organism</tissue>
    </source>
</reference>
<name>A0A067QWD3_ZOONE</name>
<evidence type="ECO:0000256" key="1">
    <source>
        <dbReference type="ARBA" id="ARBA00022729"/>
    </source>
</evidence>
<dbReference type="EMBL" id="KK852879">
    <property type="protein sequence ID" value="KDR14444.1"/>
    <property type="molecule type" value="Genomic_DNA"/>
</dbReference>
<feature type="chain" id="PRO_5001644427" description="MD-2-related lipid-recognition domain-containing protein" evidence="2">
    <location>
        <begin position="22"/>
        <end position="174"/>
    </location>
</feature>
<keyword evidence="4" id="KW-1185">Reference proteome</keyword>
<accession>A0A067QWD3</accession>
<feature type="signal peptide" evidence="2">
    <location>
        <begin position="1"/>
        <end position="21"/>
    </location>
</feature>
<dbReference type="Gene3D" id="2.70.220.10">
    <property type="entry name" value="Ganglioside GM2 activator"/>
    <property type="match status" value="1"/>
</dbReference>
<gene>
    <name evidence="3" type="ORF">L798_11613</name>
</gene>
<dbReference type="AlphaFoldDB" id="A0A067QWD3"/>
<dbReference type="Proteomes" id="UP000027135">
    <property type="component" value="Unassembled WGS sequence"/>
</dbReference>
<dbReference type="InParanoid" id="A0A067QWD3"/>